<evidence type="ECO:0000313" key="4">
    <source>
        <dbReference type="EMBL" id="EXG82346.1"/>
    </source>
</evidence>
<gene>
    <name evidence="4" type="ORF">CryarDRAFT_3520</name>
</gene>
<dbReference type="InterPro" id="IPR056884">
    <property type="entry name" value="NPHP3-like_N"/>
</dbReference>
<protein>
    <submittedName>
        <fullName evidence="4">NACHT domain-containing protein</fullName>
    </submittedName>
</protein>
<feature type="region of interest" description="Disordered" evidence="2">
    <location>
        <begin position="1367"/>
        <end position="1388"/>
    </location>
</feature>
<comment type="caution">
    <text evidence="4">The sequence shown here is derived from an EMBL/GenBank/DDBJ whole genome shotgun (WGS) entry which is preliminary data.</text>
</comment>
<evidence type="ECO:0000313" key="5">
    <source>
        <dbReference type="Proteomes" id="UP000021053"/>
    </source>
</evidence>
<organism evidence="4 5">
    <name type="scientific">Cryptosporangium arvum DSM 44712</name>
    <dbReference type="NCBI Taxonomy" id="927661"/>
    <lineage>
        <taxon>Bacteria</taxon>
        <taxon>Bacillati</taxon>
        <taxon>Actinomycetota</taxon>
        <taxon>Actinomycetes</taxon>
        <taxon>Cryptosporangiales</taxon>
        <taxon>Cryptosporangiaceae</taxon>
        <taxon>Cryptosporangium</taxon>
    </lineage>
</organism>
<dbReference type="OrthoDB" id="3261206at2"/>
<reference evidence="4 5" key="1">
    <citation type="submission" date="2013-07" db="EMBL/GenBank/DDBJ databases">
        <authorList>
            <consortium name="DOE Joint Genome Institute"/>
            <person name="Eisen J."/>
            <person name="Huntemann M."/>
            <person name="Han J."/>
            <person name="Chen A."/>
            <person name="Kyrpides N."/>
            <person name="Mavromatis K."/>
            <person name="Markowitz V."/>
            <person name="Palaniappan K."/>
            <person name="Ivanova N."/>
            <person name="Schaumberg A."/>
            <person name="Pati A."/>
            <person name="Liolios K."/>
            <person name="Nordberg H.P."/>
            <person name="Cantor M.N."/>
            <person name="Hua S.X."/>
            <person name="Woyke T."/>
        </authorList>
    </citation>
    <scope>NUCLEOTIDE SEQUENCE [LARGE SCALE GENOMIC DNA]</scope>
    <source>
        <strain evidence="4 5">DSM 44712</strain>
    </source>
</reference>
<dbReference type="GO" id="GO:0007165">
    <property type="term" value="P:signal transduction"/>
    <property type="evidence" value="ECO:0007669"/>
    <property type="project" value="InterPro"/>
</dbReference>
<name>A0A011AK48_9ACTN</name>
<dbReference type="Gene3D" id="1.25.40.10">
    <property type="entry name" value="Tetratricopeptide repeat domain"/>
    <property type="match status" value="4"/>
</dbReference>
<dbReference type="Pfam" id="PF13676">
    <property type="entry name" value="TIR_2"/>
    <property type="match status" value="1"/>
</dbReference>
<dbReference type="SMART" id="SM00255">
    <property type="entry name" value="TIR"/>
    <property type="match status" value="1"/>
</dbReference>
<dbReference type="PATRIC" id="fig|927661.3.peg.3478"/>
<dbReference type="Proteomes" id="UP000021053">
    <property type="component" value="Unassembled WGS sequence"/>
</dbReference>
<evidence type="ECO:0000259" key="3">
    <source>
        <dbReference type="SMART" id="SM00255"/>
    </source>
</evidence>
<sequence length="1589" mass="169135">MTPDGSWDAARVGGIQRASSGTLKVFVSFTADDASWAEWIALALRDAGYDVIFQPWSMTPGTQWPSKVDEAVEADHTVAVVSAAYLDSAVCRAEWTAAWARDPVGDTRRLIPVRIEDCALQGVLPQVVYSDLFDVGRTPVGRDRLLTAVAGGPVVAAAAPARRRDHLDRQRVRIRQYPPAGGLLGRESELAELSAFCRGEAPYAWWVGEAWAGKSALMSEFALKPPDDLEVVSFFVDSRRLAEATGAEFVESIGAQLSDLVTAGQADAAIGSFGESWLMLLEQAAERVRRSGRRLLVLVDGLDEDRRSAGVPSIATLLPIRLPDGVRILVTSRPEPGLPADVRDDHPLRACTPRRLAQLGYAADDERRAGQELDVLLDTEQVHGGLLGLITAAGGGLRPEDLAELAGLTLRDVERMLGSFFGRTIVRVAAEKGGAADGGGSTLTFAHAALQATAEARLADRLPGHRREIIAWADAYAARRWPAGTTPPYLLFDYPGMLRAAGEQDALTRLATDAFRHDRLYAETSSDAAALAETREAHDLICATGRPAVADLTVLAGVSAARDRLLHRNRYLPVTLPALWLALGDRPRAAALFRSITDLDRSKEAQRALSRADPSPEPSATPLNEYQWIQAVARAIGSAVDPARLVAEVLRMAGRITDPYQCADALTMVVKSLAEADRATLAEPVIEEAAARAAQLVESKHVQAITALARAVAQAGQVARAVTLARTVTDQREQGRVLLALGLALIDLGVYSGAESVGVSLEDGPQRGRVLAALAAALAESGELHRAEQVAHRIGHPYWETAAWLDIAEIARDKGDRSTMDKLMRRAGRSERQIPPDDATSQDNIRFRRASALARQGDAVGACKLLGRISTPRVRINALPRVSKLVAESQQPAGAISVLRLYGSSPGYAKARVRATTEVVALLARRDATLARELAGSIRPPERRVEALVSLAQVHLANGDLGAADAVVAEIPTAEGRASGYAAMLRLADETDETRMRTLAERAVRCCASIGSRERRSATLVLVAGAALDRGLMDVARELAGRAEEVVRHDDEAEAVLDACAAARAYQEPDGPAGLLLAEAQRRLDLIGDRERWLVAALEVAKTAQDVGDQDVAWRAARAVAAPYRPGQCVADLAVALADAGCLDLAEQHALAVRPARQQADALAAVAGAAASAGQDAHCGTVLDKARRAADRVDDLADRVEALGTLVAVAKAAGRRQQAWSLTRRAEGVIGTISHPGQRAAARARLAAATAPNAPRRTDRTTTEAEADLLLDPGERSAALRDLACAAAGAGDEKRAQALAERAAALIPPSIGTEWSMGVQTGLARIALTIGDHDLAHAVIWAMRDGAERTRLQLTLAEALADDDDFAAGGRAPTRTAVPGERSSTGTAAENPALAAVAEARRLVAEDGLAAAEQWAATLTDPRSRCVAFTTLVEAAGERPSETRRFGEEAARWADRIEDSKLKARALAALARTVARTGDRVSARELTERAKAVRVARQTEVLVELVKTMAIIGDYQRCRQLALLMPQPQSSRALVAAAGERSDHEGLLPIVCLALRNGSWRTVVEDPQALPADVVTAIAAAARNRLLGG</sequence>
<accession>A0A011AK48</accession>
<dbReference type="Pfam" id="PF24883">
    <property type="entry name" value="NPHP3_N"/>
    <property type="match status" value="1"/>
</dbReference>
<dbReference type="Gene3D" id="3.40.50.10140">
    <property type="entry name" value="Toll/interleukin-1 receptor homology (TIR) domain"/>
    <property type="match status" value="1"/>
</dbReference>
<proteinExistence type="predicted"/>
<dbReference type="InterPro" id="IPR000157">
    <property type="entry name" value="TIR_dom"/>
</dbReference>
<keyword evidence="1" id="KW-0677">Repeat</keyword>
<dbReference type="EMBL" id="JFBT01000001">
    <property type="protein sequence ID" value="EXG82346.1"/>
    <property type="molecule type" value="Genomic_DNA"/>
</dbReference>
<evidence type="ECO:0000256" key="1">
    <source>
        <dbReference type="ARBA" id="ARBA00022737"/>
    </source>
</evidence>
<keyword evidence="5" id="KW-1185">Reference proteome</keyword>
<dbReference type="HOGENOM" id="CLU_244757_0_0_11"/>
<dbReference type="SUPFAM" id="SSF52200">
    <property type="entry name" value="Toll/Interleukin receptor TIR domain"/>
    <property type="match status" value="1"/>
</dbReference>
<evidence type="ECO:0000256" key="2">
    <source>
        <dbReference type="SAM" id="MobiDB-lite"/>
    </source>
</evidence>
<dbReference type="InterPro" id="IPR035897">
    <property type="entry name" value="Toll_tir_struct_dom_sf"/>
</dbReference>
<dbReference type="InterPro" id="IPR011990">
    <property type="entry name" value="TPR-like_helical_dom_sf"/>
</dbReference>
<feature type="domain" description="TIR" evidence="3">
    <location>
        <begin position="22"/>
        <end position="152"/>
    </location>
</feature>